<feature type="chain" id="PRO_5046213573" evidence="1">
    <location>
        <begin position="21"/>
        <end position="160"/>
    </location>
</feature>
<name>A0ABZ3B254_9ENTR</name>
<dbReference type="Proteomes" id="UP001466893">
    <property type="component" value="Chromosome"/>
</dbReference>
<protein>
    <submittedName>
        <fullName evidence="3">Lysozyme inhibitor LprI family protein</fullName>
    </submittedName>
</protein>
<keyword evidence="4" id="KW-1185">Reference proteome</keyword>
<feature type="signal peptide" evidence="1">
    <location>
        <begin position="1"/>
        <end position="20"/>
    </location>
</feature>
<sequence length="160" mass="17863">MKLNVLVILAVMSAPWPVYAQTQITQGEEVRKCYATPRYAEISPAECIEQAADEMNKKLKQAVKGKLDLIHHHAAYNEPFSMEQGGESIKTVYANAFLESQTHWERSRDSLCHAVAAPSGNATDSYNAGFMQCIINLDYRRLEELTMMPPAAGATNRSNR</sequence>
<dbReference type="Gene3D" id="1.20.1270.180">
    <property type="match status" value="1"/>
</dbReference>
<gene>
    <name evidence="3" type="ORF">AAEY27_17190</name>
</gene>
<evidence type="ECO:0000313" key="4">
    <source>
        <dbReference type="Proteomes" id="UP001466893"/>
    </source>
</evidence>
<dbReference type="EMBL" id="CP151800">
    <property type="protein sequence ID" value="WZV97385.1"/>
    <property type="molecule type" value="Genomic_DNA"/>
</dbReference>
<evidence type="ECO:0000256" key="1">
    <source>
        <dbReference type="SAM" id="SignalP"/>
    </source>
</evidence>
<dbReference type="RefSeq" id="WP_342321994.1">
    <property type="nucleotide sequence ID" value="NZ_CP151800.1"/>
</dbReference>
<keyword evidence="1" id="KW-0732">Signal</keyword>
<proteinExistence type="predicted"/>
<evidence type="ECO:0000259" key="2">
    <source>
        <dbReference type="Pfam" id="PF07007"/>
    </source>
</evidence>
<organism evidence="3 4">
    <name type="scientific">Kosakonia calanthes</name>
    <dbReference type="NCBI Taxonomy" id="3139408"/>
    <lineage>
        <taxon>Bacteria</taxon>
        <taxon>Pseudomonadati</taxon>
        <taxon>Pseudomonadota</taxon>
        <taxon>Gammaproteobacteria</taxon>
        <taxon>Enterobacterales</taxon>
        <taxon>Enterobacteriaceae</taxon>
        <taxon>Kosakonia</taxon>
    </lineage>
</organism>
<accession>A0ABZ3B254</accession>
<dbReference type="InterPro" id="IPR009739">
    <property type="entry name" value="LprI-like_N"/>
</dbReference>
<evidence type="ECO:0000313" key="3">
    <source>
        <dbReference type="EMBL" id="WZV97385.1"/>
    </source>
</evidence>
<dbReference type="Pfam" id="PF07007">
    <property type="entry name" value="LprI"/>
    <property type="match status" value="1"/>
</dbReference>
<reference evidence="3 4" key="1">
    <citation type="submission" date="2024-04" db="EMBL/GenBank/DDBJ databases">
        <title>Kosakonia calanthae sp. nov., a halophilic bacterium isolated from leaves of Calanthe tiplacata.</title>
        <authorList>
            <person name="Wu P."/>
        </authorList>
    </citation>
    <scope>NUCLEOTIDE SEQUENCE [LARGE SCALE GENOMIC DNA]</scope>
    <source>
        <strain evidence="3 4">BYX6</strain>
    </source>
</reference>
<feature type="domain" description="Lysozyme inhibitor LprI-like N-terminal" evidence="2">
    <location>
        <begin position="42"/>
        <end position="145"/>
    </location>
</feature>